<evidence type="ECO:0000256" key="2">
    <source>
        <dbReference type="ARBA" id="ARBA00022771"/>
    </source>
</evidence>
<dbReference type="SUPFAM" id="SSF57850">
    <property type="entry name" value="RING/U-box"/>
    <property type="match status" value="1"/>
</dbReference>
<dbReference type="InterPro" id="IPR013083">
    <property type="entry name" value="Znf_RING/FYVE/PHD"/>
</dbReference>
<keyword evidence="8" id="KW-1185">Reference proteome</keyword>
<evidence type="ECO:0000313" key="8">
    <source>
        <dbReference type="Proteomes" id="UP001162131"/>
    </source>
</evidence>
<dbReference type="PANTHER" id="PTHR45931:SF3">
    <property type="entry name" value="RING ZINC FINGER-CONTAINING PROTEIN"/>
    <property type="match status" value="1"/>
</dbReference>
<evidence type="ECO:0000256" key="5">
    <source>
        <dbReference type="SAM" id="MobiDB-lite"/>
    </source>
</evidence>
<organism evidence="7 8">
    <name type="scientific">Blepharisma stoltei</name>
    <dbReference type="NCBI Taxonomy" id="1481888"/>
    <lineage>
        <taxon>Eukaryota</taxon>
        <taxon>Sar</taxon>
        <taxon>Alveolata</taxon>
        <taxon>Ciliophora</taxon>
        <taxon>Postciliodesmatophora</taxon>
        <taxon>Heterotrichea</taxon>
        <taxon>Heterotrichida</taxon>
        <taxon>Blepharismidae</taxon>
        <taxon>Blepharisma</taxon>
    </lineage>
</organism>
<dbReference type="CDD" id="cd16454">
    <property type="entry name" value="RING-H2_PA-TM-RING"/>
    <property type="match status" value="1"/>
</dbReference>
<dbReference type="GO" id="GO:0006511">
    <property type="term" value="P:ubiquitin-dependent protein catabolic process"/>
    <property type="evidence" value="ECO:0007669"/>
    <property type="project" value="TreeGrafter"/>
</dbReference>
<evidence type="ECO:0000256" key="4">
    <source>
        <dbReference type="PROSITE-ProRule" id="PRU00175"/>
    </source>
</evidence>
<comment type="caution">
    <text evidence="7">The sequence shown here is derived from an EMBL/GenBank/DDBJ whole genome shotgun (WGS) entry which is preliminary data.</text>
</comment>
<keyword evidence="3" id="KW-0862">Zinc</keyword>
<dbReference type="EMBL" id="CAJZBQ010000048">
    <property type="protein sequence ID" value="CAG9329699.1"/>
    <property type="molecule type" value="Genomic_DNA"/>
</dbReference>
<gene>
    <name evidence="7" type="ORF">BSTOLATCC_MIC49320</name>
</gene>
<proteinExistence type="predicted"/>
<evidence type="ECO:0000259" key="6">
    <source>
        <dbReference type="PROSITE" id="PS50089"/>
    </source>
</evidence>
<keyword evidence="1" id="KW-0479">Metal-binding</keyword>
<sequence>MLGYSMKSYLCHNCHKSSLLDTSNLICPHCGNDFLEEEATARAIQRQRASHENQQTYEYVRYYCYTCKETSLINPHHMVCPKCQGTILEEASSVRPINKPEFRIPEEPRFEQPHDDPHDHRYRQHNRRQPNHGSNRRDRQREESPFSAFFDSPFWENGVFRDFERDPFEAFEPFFNGNHFGRRQERVLGRLFGDLSINPIEYLNQQLGSFDDIINQLSRRNGQQTHPASEESINRLKKRIVQRGEEIQKCSVCMDDIAEGTEANVLSCSHAFHPDCIQPWLRVKNTCPVCRKEVR</sequence>
<feature type="compositionally biased region" description="Basic and acidic residues" evidence="5">
    <location>
        <begin position="101"/>
        <end position="119"/>
    </location>
</feature>
<feature type="domain" description="RING-type" evidence="6">
    <location>
        <begin position="250"/>
        <end position="291"/>
    </location>
</feature>
<dbReference type="Pfam" id="PF13639">
    <property type="entry name" value="zf-RING_2"/>
    <property type="match status" value="1"/>
</dbReference>
<protein>
    <recommendedName>
        <fullName evidence="6">RING-type domain-containing protein</fullName>
    </recommendedName>
</protein>
<dbReference type="Gene3D" id="3.30.40.10">
    <property type="entry name" value="Zinc/RING finger domain, C3HC4 (zinc finger)"/>
    <property type="match status" value="1"/>
</dbReference>
<reference evidence="7" key="1">
    <citation type="submission" date="2021-09" db="EMBL/GenBank/DDBJ databases">
        <authorList>
            <consortium name="AG Swart"/>
            <person name="Singh M."/>
            <person name="Singh A."/>
            <person name="Seah K."/>
            <person name="Emmerich C."/>
        </authorList>
    </citation>
    <scope>NUCLEOTIDE SEQUENCE</scope>
    <source>
        <strain evidence="7">ATCC30299</strain>
    </source>
</reference>
<evidence type="ECO:0000256" key="1">
    <source>
        <dbReference type="ARBA" id="ARBA00022723"/>
    </source>
</evidence>
<dbReference type="Proteomes" id="UP001162131">
    <property type="component" value="Unassembled WGS sequence"/>
</dbReference>
<dbReference type="GO" id="GO:0005634">
    <property type="term" value="C:nucleus"/>
    <property type="evidence" value="ECO:0007669"/>
    <property type="project" value="TreeGrafter"/>
</dbReference>
<keyword evidence="2 4" id="KW-0863">Zinc-finger</keyword>
<evidence type="ECO:0000313" key="7">
    <source>
        <dbReference type="EMBL" id="CAG9329699.1"/>
    </source>
</evidence>
<dbReference type="AlphaFoldDB" id="A0AAU9JS46"/>
<dbReference type="PANTHER" id="PTHR45931">
    <property type="entry name" value="SI:CH211-59O9.10"/>
    <property type="match status" value="1"/>
</dbReference>
<feature type="compositionally biased region" description="Basic and acidic residues" evidence="5">
    <location>
        <begin position="135"/>
        <end position="144"/>
    </location>
</feature>
<dbReference type="GO" id="GO:0008270">
    <property type="term" value="F:zinc ion binding"/>
    <property type="evidence" value="ECO:0007669"/>
    <property type="project" value="UniProtKB-KW"/>
</dbReference>
<dbReference type="GO" id="GO:0061630">
    <property type="term" value="F:ubiquitin protein ligase activity"/>
    <property type="evidence" value="ECO:0007669"/>
    <property type="project" value="TreeGrafter"/>
</dbReference>
<feature type="compositionally biased region" description="Basic residues" evidence="5">
    <location>
        <begin position="120"/>
        <end position="130"/>
    </location>
</feature>
<accession>A0AAU9JS46</accession>
<dbReference type="SMART" id="SM00184">
    <property type="entry name" value="RING"/>
    <property type="match status" value="1"/>
</dbReference>
<dbReference type="InterPro" id="IPR051834">
    <property type="entry name" value="RING_finger_E3_ligase"/>
</dbReference>
<dbReference type="PROSITE" id="PS50089">
    <property type="entry name" value="ZF_RING_2"/>
    <property type="match status" value="1"/>
</dbReference>
<feature type="region of interest" description="Disordered" evidence="5">
    <location>
        <begin position="101"/>
        <end position="144"/>
    </location>
</feature>
<name>A0AAU9JS46_9CILI</name>
<dbReference type="InterPro" id="IPR001841">
    <property type="entry name" value="Znf_RING"/>
</dbReference>
<evidence type="ECO:0000256" key="3">
    <source>
        <dbReference type="ARBA" id="ARBA00022833"/>
    </source>
</evidence>